<accession>A0A9W6Q1Q8</accession>
<dbReference type="Pfam" id="PF13411">
    <property type="entry name" value="MerR_1"/>
    <property type="match status" value="1"/>
</dbReference>
<protein>
    <recommendedName>
        <fullName evidence="3">HTH merR-type domain-containing protein</fullName>
    </recommendedName>
</protein>
<dbReference type="RefSeq" id="WP_083952242.1">
    <property type="nucleotide sequence ID" value="NZ_BSRZ01000018.1"/>
</dbReference>
<dbReference type="AlphaFoldDB" id="A0A9W6Q1Q8"/>
<dbReference type="InterPro" id="IPR047057">
    <property type="entry name" value="MerR_fam"/>
</dbReference>
<dbReference type="InterPro" id="IPR009061">
    <property type="entry name" value="DNA-bd_dom_put_sf"/>
</dbReference>
<dbReference type="PROSITE" id="PS00552">
    <property type="entry name" value="HTH_MERR_1"/>
    <property type="match status" value="1"/>
</dbReference>
<comment type="caution">
    <text evidence="4">The sequence shown here is derived from an EMBL/GenBank/DDBJ whole genome shotgun (WGS) entry which is preliminary data.</text>
</comment>
<proteinExistence type="predicted"/>
<evidence type="ECO:0000256" key="2">
    <source>
        <dbReference type="SAM" id="Coils"/>
    </source>
</evidence>
<dbReference type="GO" id="GO:0003677">
    <property type="term" value="F:DNA binding"/>
    <property type="evidence" value="ECO:0007669"/>
    <property type="project" value="UniProtKB-KW"/>
</dbReference>
<evidence type="ECO:0000313" key="5">
    <source>
        <dbReference type="Proteomes" id="UP001165124"/>
    </source>
</evidence>
<dbReference type="InterPro" id="IPR000551">
    <property type="entry name" value="MerR-type_HTH_dom"/>
</dbReference>
<feature type="coiled-coil region" evidence="2">
    <location>
        <begin position="77"/>
        <end position="118"/>
    </location>
</feature>
<sequence length="142" mass="15966">MSTPIDDDTPVYVISVAAQLSGLHPQTLRAYDRMGLVSPVRVGTRNRRYSMRDMMTLREIQRLSRDEGVNLAGIRHILDLRRETEALRQEVRRLRDLADQLSNELEAARSVAALLARRVRGNAAAGGVRDASAHEDGRPRPR</sequence>
<dbReference type="SUPFAM" id="SSF46955">
    <property type="entry name" value="Putative DNA-binding domain"/>
    <property type="match status" value="1"/>
</dbReference>
<evidence type="ECO:0000313" key="4">
    <source>
        <dbReference type="EMBL" id="GLW66848.1"/>
    </source>
</evidence>
<keyword evidence="2" id="KW-0175">Coiled coil</keyword>
<dbReference type="PROSITE" id="PS50937">
    <property type="entry name" value="HTH_MERR_2"/>
    <property type="match status" value="1"/>
</dbReference>
<name>A0A9W6Q1Q8_9ACTN</name>
<keyword evidence="5" id="KW-1185">Reference proteome</keyword>
<dbReference type="PANTHER" id="PTHR30204">
    <property type="entry name" value="REDOX-CYCLING DRUG-SENSING TRANSCRIPTIONAL ACTIVATOR SOXR"/>
    <property type="match status" value="1"/>
</dbReference>
<feature type="domain" description="HTH merR-type" evidence="3">
    <location>
        <begin position="11"/>
        <end position="80"/>
    </location>
</feature>
<keyword evidence="1" id="KW-0238">DNA-binding</keyword>
<dbReference type="Proteomes" id="UP001165124">
    <property type="component" value="Unassembled WGS sequence"/>
</dbReference>
<gene>
    <name evidence="4" type="ORF">Arub01_50920</name>
</gene>
<dbReference type="CDD" id="cd04766">
    <property type="entry name" value="HTH_HspR"/>
    <property type="match status" value="1"/>
</dbReference>
<dbReference type="GO" id="GO:0003700">
    <property type="term" value="F:DNA-binding transcription factor activity"/>
    <property type="evidence" value="ECO:0007669"/>
    <property type="project" value="InterPro"/>
</dbReference>
<dbReference type="PANTHER" id="PTHR30204:SF58">
    <property type="entry name" value="HTH-TYPE TRANSCRIPTIONAL REGULATOR YFMP"/>
    <property type="match status" value="1"/>
</dbReference>
<evidence type="ECO:0000256" key="1">
    <source>
        <dbReference type="ARBA" id="ARBA00023125"/>
    </source>
</evidence>
<evidence type="ECO:0000259" key="3">
    <source>
        <dbReference type="PROSITE" id="PS50937"/>
    </source>
</evidence>
<dbReference type="NCBIfam" id="NF047375">
    <property type="entry name" value="HeatShock_HspR"/>
    <property type="match status" value="1"/>
</dbReference>
<dbReference type="Gene3D" id="1.10.1660.10">
    <property type="match status" value="1"/>
</dbReference>
<reference evidence="4" key="1">
    <citation type="submission" date="2023-02" db="EMBL/GenBank/DDBJ databases">
        <title>Actinomadura rubrobrunea NBRC 14622.</title>
        <authorList>
            <person name="Ichikawa N."/>
            <person name="Sato H."/>
            <person name="Tonouchi N."/>
        </authorList>
    </citation>
    <scope>NUCLEOTIDE SEQUENCE</scope>
    <source>
        <strain evidence="4">NBRC 14622</strain>
    </source>
</reference>
<dbReference type="SMART" id="SM00422">
    <property type="entry name" value="HTH_MERR"/>
    <property type="match status" value="1"/>
</dbReference>
<organism evidence="4 5">
    <name type="scientific">Actinomadura rubrobrunea</name>
    <dbReference type="NCBI Taxonomy" id="115335"/>
    <lineage>
        <taxon>Bacteria</taxon>
        <taxon>Bacillati</taxon>
        <taxon>Actinomycetota</taxon>
        <taxon>Actinomycetes</taxon>
        <taxon>Streptosporangiales</taxon>
        <taxon>Thermomonosporaceae</taxon>
        <taxon>Actinomadura</taxon>
    </lineage>
</organism>
<dbReference type="EMBL" id="BSRZ01000018">
    <property type="protein sequence ID" value="GLW66848.1"/>
    <property type="molecule type" value="Genomic_DNA"/>
</dbReference>